<feature type="domain" description="AMP-dependent synthetase/ligase" evidence="1">
    <location>
        <begin position="16"/>
        <end position="359"/>
    </location>
</feature>
<dbReference type="InterPro" id="IPR000873">
    <property type="entry name" value="AMP-dep_synth/lig_dom"/>
</dbReference>
<dbReference type="InterPro" id="IPR042099">
    <property type="entry name" value="ANL_N_sf"/>
</dbReference>
<evidence type="ECO:0000259" key="1">
    <source>
        <dbReference type="Pfam" id="PF00501"/>
    </source>
</evidence>
<gene>
    <name evidence="3" type="ORF">G8770_14035</name>
</gene>
<dbReference type="InterPro" id="IPR045851">
    <property type="entry name" value="AMP-bd_C_sf"/>
</dbReference>
<dbReference type="Gene3D" id="3.30.300.30">
    <property type="match status" value="1"/>
</dbReference>
<protein>
    <submittedName>
        <fullName evidence="3">Long-chain fatty acid--CoA ligase</fullName>
    </submittedName>
</protein>
<evidence type="ECO:0000259" key="2">
    <source>
        <dbReference type="Pfam" id="PF13193"/>
    </source>
</evidence>
<dbReference type="GO" id="GO:0006631">
    <property type="term" value="P:fatty acid metabolic process"/>
    <property type="evidence" value="ECO:0007669"/>
    <property type="project" value="TreeGrafter"/>
</dbReference>
<dbReference type="Gene3D" id="3.40.50.12780">
    <property type="entry name" value="N-terminal domain of ligase-like"/>
    <property type="match status" value="1"/>
</dbReference>
<feature type="domain" description="AMP-binding enzyme C-terminal" evidence="2">
    <location>
        <begin position="409"/>
        <end position="482"/>
    </location>
</feature>
<dbReference type="Pfam" id="PF13193">
    <property type="entry name" value="AMP-binding_C"/>
    <property type="match status" value="1"/>
</dbReference>
<dbReference type="InterPro" id="IPR025110">
    <property type="entry name" value="AMP-bd_C"/>
</dbReference>
<comment type="caution">
    <text evidence="3">The sequence shown here is derived from an EMBL/GenBank/DDBJ whole genome shotgun (WGS) entry which is preliminary data.</text>
</comment>
<dbReference type="Pfam" id="PF00501">
    <property type="entry name" value="AMP-binding"/>
    <property type="match status" value="1"/>
</dbReference>
<reference evidence="3" key="1">
    <citation type="submission" date="2020-03" db="EMBL/GenBank/DDBJ databases">
        <authorList>
            <person name="Guo F."/>
        </authorList>
    </citation>
    <scope>NUCLEOTIDE SEQUENCE</scope>
    <source>
        <strain evidence="3">JCM 30134</strain>
    </source>
</reference>
<dbReference type="SUPFAM" id="SSF56801">
    <property type="entry name" value="Acetyl-CoA synthetase-like"/>
    <property type="match status" value="1"/>
</dbReference>
<dbReference type="AlphaFoldDB" id="A0A9E5MMH6"/>
<dbReference type="EMBL" id="JAAONZ010000011">
    <property type="protein sequence ID" value="NHO66665.1"/>
    <property type="molecule type" value="Genomic_DNA"/>
</dbReference>
<dbReference type="GO" id="GO:0031956">
    <property type="term" value="F:medium-chain fatty acid-CoA ligase activity"/>
    <property type="evidence" value="ECO:0007669"/>
    <property type="project" value="TreeGrafter"/>
</dbReference>
<evidence type="ECO:0000313" key="4">
    <source>
        <dbReference type="Proteomes" id="UP000787472"/>
    </source>
</evidence>
<accession>A0A9E5MMH6</accession>
<dbReference type="RefSeq" id="WP_167187934.1">
    <property type="nucleotide sequence ID" value="NZ_JAAONZ010000011.1"/>
</dbReference>
<dbReference type="Proteomes" id="UP000787472">
    <property type="component" value="Unassembled WGS sequence"/>
</dbReference>
<dbReference type="PANTHER" id="PTHR43201:SF32">
    <property type="entry name" value="2-SUCCINYLBENZOATE--COA LIGASE, CHLOROPLASTIC_PEROXISOMAL"/>
    <property type="match status" value="1"/>
</dbReference>
<dbReference type="PANTHER" id="PTHR43201">
    <property type="entry name" value="ACYL-COA SYNTHETASE"/>
    <property type="match status" value="1"/>
</dbReference>
<proteinExistence type="predicted"/>
<dbReference type="CDD" id="cd04433">
    <property type="entry name" value="AFD_class_I"/>
    <property type="match status" value="1"/>
</dbReference>
<organism evidence="3 4">
    <name type="scientific">Pseudomaricurvus hydrocarbonicus</name>
    <dbReference type="NCBI Taxonomy" id="1470433"/>
    <lineage>
        <taxon>Bacteria</taxon>
        <taxon>Pseudomonadati</taxon>
        <taxon>Pseudomonadota</taxon>
        <taxon>Gammaproteobacteria</taxon>
        <taxon>Cellvibrionales</taxon>
        <taxon>Cellvibrionaceae</taxon>
        <taxon>Pseudomaricurvus</taxon>
    </lineage>
</organism>
<name>A0A9E5MMH6_9GAMM</name>
<keyword evidence="4" id="KW-1185">Reference proteome</keyword>
<keyword evidence="3" id="KW-0436">Ligase</keyword>
<evidence type="ECO:0000313" key="3">
    <source>
        <dbReference type="EMBL" id="NHO66665.1"/>
    </source>
</evidence>
<sequence>MQASTLAEKLSSAILNQPQGMAFDFKGKSYNWNYVSHFVDALKRRLDVLGIVSGERVGLIAHTRPHHVACLWGLLIHGRVASMIYGYQSAIKMASDIRQMRYPLIIADAHDWNPVTIAAAREAGSAALSISAEGVRWVEDLTGVGLTTDRSRLPEVAVETLSSGTTGTPKRIPLSLANLQSSAEAAVSSIRNMQGEGASSPMIIALPLGNISGVYAVLPPALMGQSLALLEKFDVDAWLTLMARYQPATADIPPAAMAMLYKRGIDRKSLNSVRVIRTGAAPLDAKVHAYFSDTLGIPVNLSYGASEFCGVVTTWMLDELHTFGASKRGSCGRALPGINLRVVDRDTGVVLQNNESGLLEVLTARVGPNWIRTSDLVHIDDDGFMWFEGRNDNTIFRGGFKVAPEVVAEILRQHPHIEDAGVVGVGDDRLGQVPVAALQLSKDGSKPSDKALKDFCREHLAAHQIPVEFIWLKKLPRTTSLKLSTADLKAQLTGLLEESI</sequence>